<evidence type="ECO:0000256" key="4">
    <source>
        <dbReference type="ARBA" id="ARBA00022475"/>
    </source>
</evidence>
<comment type="caution">
    <text evidence="9">The sequence shown here is derived from an EMBL/GenBank/DDBJ whole genome shotgun (WGS) entry which is preliminary data.</text>
</comment>
<keyword evidence="5 8" id="KW-0812">Transmembrane</keyword>
<evidence type="ECO:0000313" key="10">
    <source>
        <dbReference type="Proteomes" id="UP000192448"/>
    </source>
</evidence>
<feature type="transmembrane region" description="Helical" evidence="8">
    <location>
        <begin position="206"/>
        <end position="224"/>
    </location>
</feature>
<evidence type="ECO:0000256" key="8">
    <source>
        <dbReference type="SAM" id="Phobius"/>
    </source>
</evidence>
<dbReference type="AlphaFoldDB" id="A0A1X0B4W0"/>
<organism evidence="9 10">
    <name type="scientific">Mycobacterium aquaticum</name>
    <dbReference type="NCBI Taxonomy" id="1927124"/>
    <lineage>
        <taxon>Bacteria</taxon>
        <taxon>Bacillati</taxon>
        <taxon>Actinomycetota</taxon>
        <taxon>Actinomycetes</taxon>
        <taxon>Mycobacteriales</taxon>
        <taxon>Mycobacteriaceae</taxon>
        <taxon>Mycobacterium</taxon>
    </lineage>
</organism>
<evidence type="ECO:0000256" key="1">
    <source>
        <dbReference type="ARBA" id="ARBA00002249"/>
    </source>
</evidence>
<keyword evidence="7 8" id="KW-0472">Membrane</keyword>
<dbReference type="STRING" id="1927124.BST13_08465"/>
<dbReference type="Proteomes" id="UP000192448">
    <property type="component" value="Unassembled WGS sequence"/>
</dbReference>
<dbReference type="InterPro" id="IPR002293">
    <property type="entry name" value="AA/rel_permease1"/>
</dbReference>
<feature type="transmembrane region" description="Helical" evidence="8">
    <location>
        <begin position="415"/>
        <end position="436"/>
    </location>
</feature>
<evidence type="ECO:0000256" key="3">
    <source>
        <dbReference type="ARBA" id="ARBA00009523"/>
    </source>
</evidence>
<gene>
    <name evidence="9" type="ORF">BST13_08465</name>
</gene>
<feature type="transmembrane region" description="Helical" evidence="8">
    <location>
        <begin position="166"/>
        <end position="186"/>
    </location>
</feature>
<dbReference type="PIRSF" id="PIRSF006060">
    <property type="entry name" value="AA_transporter"/>
    <property type="match status" value="1"/>
</dbReference>
<feature type="transmembrane region" description="Helical" evidence="8">
    <location>
        <begin position="296"/>
        <end position="324"/>
    </location>
</feature>
<comment type="function">
    <text evidence="1">Probable amino-acid or metabolite transport protein.</text>
</comment>
<keyword evidence="6 8" id="KW-1133">Transmembrane helix</keyword>
<feature type="transmembrane region" description="Helical" evidence="8">
    <location>
        <begin position="138"/>
        <end position="154"/>
    </location>
</feature>
<evidence type="ECO:0000256" key="5">
    <source>
        <dbReference type="ARBA" id="ARBA00022692"/>
    </source>
</evidence>
<dbReference type="PANTHER" id="PTHR42770:SF7">
    <property type="entry name" value="MEMBRANE PROTEIN"/>
    <property type="match status" value="1"/>
</dbReference>
<feature type="transmembrane region" description="Helical" evidence="8">
    <location>
        <begin position="245"/>
        <end position="267"/>
    </location>
</feature>
<protein>
    <submittedName>
        <fullName evidence="9">Amino acid permease</fullName>
    </submittedName>
</protein>
<comment type="subcellular location">
    <subcellularLocation>
        <location evidence="2">Cell membrane</location>
        <topology evidence="2">Multi-pass membrane protein</topology>
    </subcellularLocation>
</comment>
<feature type="transmembrane region" description="Helical" evidence="8">
    <location>
        <begin position="376"/>
        <end position="403"/>
    </location>
</feature>
<dbReference type="PANTHER" id="PTHR42770">
    <property type="entry name" value="AMINO ACID TRANSPORTER-RELATED"/>
    <property type="match status" value="1"/>
</dbReference>
<evidence type="ECO:0000313" key="9">
    <source>
        <dbReference type="EMBL" id="ORA37340.1"/>
    </source>
</evidence>
<dbReference type="EMBL" id="MVHF01000006">
    <property type="protein sequence ID" value="ORA37340.1"/>
    <property type="molecule type" value="Genomic_DNA"/>
</dbReference>
<feature type="transmembrane region" description="Helical" evidence="8">
    <location>
        <begin position="448"/>
        <end position="466"/>
    </location>
</feature>
<sequence length="508" mass="54779">MNNETSEPTAVRGFARRIGILQATAINMSQMVGTGPFITIPLMVGVFGGPQAILGWIVGAILAICDGLVWAELGAAMPGAGGTYVYLREAFQYRTGRLMPFMFVWTAIVFIPLIMSTGVTGFVQYLTYLWPSMTQTDGDIVGLAMCVAVAVLLWRRIESIGKLTVVLWSVMIVSVLSVIVAAFSHFHSSLAFAYPVHAFSLGSSSFWAGLGLGLIVGIYDYLGYNTSSYLGAEVKDPGRVLPRSILYSVICVMAIYLLMQIGILGVVPWRDMIDPNNPASQSVAAVVLQQAWGKTAASIVTVLILIASFASVLTGLLGGSRVPYDAANDRLFFSRYARLNRKGRFPQFSLVTMVAITAFGFIVSRHLGDSSTTPPLTVLIGLLTTVMVIVQAAAQIAALTVLRRRQPQLKRPYKMWLYPLPSIIALVAWGIVYGFADKASPGVHPIEWSLAWIALGVVAYLVWAAAEHTWPFGPKEIHEEFLEAQMIAEAAASAGSGRSELGAGTTSL</sequence>
<comment type="similarity">
    <text evidence="3">Belongs to the amino acid-polyamine-organocation (APC) superfamily.</text>
</comment>
<dbReference type="GO" id="GO:0022857">
    <property type="term" value="F:transmembrane transporter activity"/>
    <property type="evidence" value="ECO:0007669"/>
    <property type="project" value="InterPro"/>
</dbReference>
<evidence type="ECO:0000256" key="6">
    <source>
        <dbReference type="ARBA" id="ARBA00022989"/>
    </source>
</evidence>
<evidence type="ECO:0000256" key="7">
    <source>
        <dbReference type="ARBA" id="ARBA00023136"/>
    </source>
</evidence>
<accession>A0A1X0B4W0</accession>
<keyword evidence="4" id="KW-1003">Cell membrane</keyword>
<evidence type="ECO:0000256" key="2">
    <source>
        <dbReference type="ARBA" id="ARBA00004651"/>
    </source>
</evidence>
<dbReference type="Pfam" id="PF13520">
    <property type="entry name" value="AA_permease_2"/>
    <property type="match status" value="1"/>
</dbReference>
<reference evidence="9 10" key="1">
    <citation type="submission" date="2017-02" db="EMBL/GenBank/DDBJ databases">
        <title>The new phylogeny of genus Mycobacterium.</title>
        <authorList>
            <person name="Tortoli E."/>
            <person name="Trovato A."/>
            <person name="Cirillo D.M."/>
        </authorList>
    </citation>
    <scope>NUCLEOTIDE SEQUENCE [LARGE SCALE GENOMIC DNA]</scope>
    <source>
        <strain evidence="9 10">RW6</strain>
    </source>
</reference>
<feature type="transmembrane region" description="Helical" evidence="8">
    <location>
        <begin position="99"/>
        <end position="126"/>
    </location>
</feature>
<proteinExistence type="inferred from homology"/>
<name>A0A1X0B4W0_9MYCO</name>
<keyword evidence="10" id="KW-1185">Reference proteome</keyword>
<dbReference type="GO" id="GO:0005886">
    <property type="term" value="C:plasma membrane"/>
    <property type="evidence" value="ECO:0007669"/>
    <property type="project" value="UniProtKB-SubCell"/>
</dbReference>
<feature type="transmembrane region" description="Helical" evidence="8">
    <location>
        <begin position="345"/>
        <end position="364"/>
    </location>
</feature>
<dbReference type="InterPro" id="IPR050367">
    <property type="entry name" value="APC_superfamily"/>
</dbReference>
<dbReference type="Gene3D" id="1.20.1740.10">
    <property type="entry name" value="Amino acid/polyamine transporter I"/>
    <property type="match status" value="1"/>
</dbReference>